<dbReference type="InterPro" id="IPR003117">
    <property type="entry name" value="cAMP_dep_PK_reg_su_I/II_a/b"/>
</dbReference>
<reference evidence="2" key="3">
    <citation type="submission" date="2025-09" db="UniProtKB">
        <authorList>
            <consortium name="Ensembl"/>
        </authorList>
    </citation>
    <scope>IDENTIFICATION</scope>
</reference>
<dbReference type="GO" id="GO:0005509">
    <property type="term" value="F:calcium ion binding"/>
    <property type="evidence" value="ECO:0007669"/>
    <property type="project" value="InterPro"/>
</dbReference>
<organism evidence="2 3">
    <name type="scientific">Hucho hucho</name>
    <name type="common">huchen</name>
    <dbReference type="NCBI Taxonomy" id="62062"/>
    <lineage>
        <taxon>Eukaryota</taxon>
        <taxon>Metazoa</taxon>
        <taxon>Chordata</taxon>
        <taxon>Craniata</taxon>
        <taxon>Vertebrata</taxon>
        <taxon>Euteleostomi</taxon>
        <taxon>Actinopterygii</taxon>
        <taxon>Neopterygii</taxon>
        <taxon>Teleostei</taxon>
        <taxon>Protacanthopterygii</taxon>
        <taxon>Salmoniformes</taxon>
        <taxon>Salmonidae</taxon>
        <taxon>Salmoninae</taxon>
        <taxon>Hucho</taxon>
    </lineage>
</organism>
<dbReference type="GeneTree" id="ENSGT00980000203299"/>
<dbReference type="CDD" id="cd12100">
    <property type="entry name" value="DD_CABYR_SP17"/>
    <property type="match status" value="1"/>
</dbReference>
<evidence type="ECO:0000313" key="3">
    <source>
        <dbReference type="Proteomes" id="UP000314982"/>
    </source>
</evidence>
<dbReference type="Gene3D" id="1.20.890.10">
    <property type="entry name" value="cAMP-dependent protein kinase regulatory subunit, dimerization-anchoring domain"/>
    <property type="match status" value="1"/>
</dbReference>
<dbReference type="SUPFAM" id="SSF47391">
    <property type="entry name" value="Dimerization-anchoring domain of cAMP-dependent PK regulatory subunit"/>
    <property type="match status" value="1"/>
</dbReference>
<dbReference type="GO" id="GO:0035686">
    <property type="term" value="C:sperm fibrous sheath"/>
    <property type="evidence" value="ECO:0007669"/>
    <property type="project" value="TreeGrafter"/>
</dbReference>
<dbReference type="Ensembl" id="ENSHHUT00000037306.1">
    <property type="protein sequence ID" value="ENSHHUP00000035870.1"/>
    <property type="gene ID" value="ENSHHUG00000022566.1"/>
</dbReference>
<dbReference type="Pfam" id="PF02197">
    <property type="entry name" value="RIIa"/>
    <property type="match status" value="1"/>
</dbReference>
<dbReference type="GO" id="GO:0048240">
    <property type="term" value="P:sperm capacitation"/>
    <property type="evidence" value="ECO:0007669"/>
    <property type="project" value="InterPro"/>
</dbReference>
<dbReference type="PANTHER" id="PTHR15494">
    <property type="entry name" value="CALCIUM-BINDING TYROSINE PHOSPHORYLATION-REGULATED PROTEIN"/>
    <property type="match status" value="1"/>
</dbReference>
<reference evidence="3" key="1">
    <citation type="submission" date="2018-06" db="EMBL/GenBank/DDBJ databases">
        <title>Genome assembly of Danube salmon.</title>
        <authorList>
            <person name="Macqueen D.J."/>
            <person name="Gundappa M.K."/>
        </authorList>
    </citation>
    <scope>NUCLEOTIDE SEQUENCE [LARGE SCALE GENOMIC DNA]</scope>
</reference>
<reference evidence="2" key="2">
    <citation type="submission" date="2025-08" db="UniProtKB">
        <authorList>
            <consortium name="Ensembl"/>
        </authorList>
    </citation>
    <scope>IDENTIFICATION</scope>
</reference>
<dbReference type="AlphaFoldDB" id="A0A4W5MER5"/>
<evidence type="ECO:0000313" key="2">
    <source>
        <dbReference type="Ensembl" id="ENSHHUP00000035870.1"/>
    </source>
</evidence>
<proteinExistence type="predicted"/>
<sequence>MSRGGYDVILPHGLTTMLEGLSRAVLKKRPDNIKLFALYYLTELKKFKNGRNKWTPPLCIAWIMN</sequence>
<dbReference type="Proteomes" id="UP000314982">
    <property type="component" value="Unassembled WGS sequence"/>
</dbReference>
<feature type="domain" description="RIIa" evidence="1">
    <location>
        <begin position="12"/>
        <end position="49"/>
    </location>
</feature>
<protein>
    <recommendedName>
        <fullName evidence="1">RIIa domain-containing protein</fullName>
    </recommendedName>
</protein>
<dbReference type="InterPro" id="IPR038848">
    <property type="entry name" value="CABYR"/>
</dbReference>
<name>A0A4W5MER5_9TELE</name>
<dbReference type="InterPro" id="IPR047579">
    <property type="entry name" value="DD_CABYR_SP17"/>
</dbReference>
<keyword evidence="3" id="KW-1185">Reference proteome</keyword>
<dbReference type="SMART" id="SM00394">
    <property type="entry name" value="RIIa"/>
    <property type="match status" value="1"/>
</dbReference>
<dbReference type="PANTHER" id="PTHR15494:SF0">
    <property type="entry name" value="CALCIUM-BINDING TYROSINE PHOSPHORYLATION-REGULATED PROTEIN"/>
    <property type="match status" value="1"/>
</dbReference>
<evidence type="ECO:0000259" key="1">
    <source>
        <dbReference type="SMART" id="SM00394"/>
    </source>
</evidence>
<accession>A0A4W5MER5</accession>
<dbReference type="GO" id="GO:0005737">
    <property type="term" value="C:cytoplasm"/>
    <property type="evidence" value="ECO:0007669"/>
    <property type="project" value="TreeGrafter"/>
</dbReference>